<accession>A0A8D2IZ18</accession>
<dbReference type="GO" id="GO:0006122">
    <property type="term" value="P:mitochondrial electron transport, ubiquinol to cytochrome c"/>
    <property type="evidence" value="ECO:0007669"/>
    <property type="project" value="TreeGrafter"/>
</dbReference>
<keyword evidence="7 14" id="KW-0479">Metal-binding</keyword>
<dbReference type="GO" id="GO:0009055">
    <property type="term" value="F:electron transfer activity"/>
    <property type="evidence" value="ECO:0007669"/>
    <property type="project" value="InterPro"/>
</dbReference>
<evidence type="ECO:0000313" key="16">
    <source>
        <dbReference type="Ensembl" id="ENSVKKP00000005877.1"/>
    </source>
</evidence>
<keyword evidence="10" id="KW-1133">Transmembrane helix</keyword>
<evidence type="ECO:0000256" key="7">
    <source>
        <dbReference type="ARBA" id="ARBA00022723"/>
    </source>
</evidence>
<dbReference type="Ensembl" id="ENSVKKT00000006037.1">
    <property type="protein sequence ID" value="ENSVKKP00000005877.1"/>
    <property type="gene ID" value="ENSVKKG00000004288.1"/>
</dbReference>
<evidence type="ECO:0000256" key="4">
    <source>
        <dbReference type="ARBA" id="ARBA00022617"/>
    </source>
</evidence>
<sequence length="286" mass="31264">MLESSSCIRQSSPGATGACCPPWTTAASGVALRCTSRCVQRATASSTWPTATSLGSPTLKLKPRPWRRRLRCRMGPTRTARCSCGPASSPITSPSPTRIPRQPRRQTMAHCLPTSATSSTPGDVPGGGRRRVCGVLAPGQWPSGWGPLKGDRRERLASPLRFSSRHGGEDYVFSLLTGYCDPPAGITVQEGLHYNPFFPGQAIAMAPPIYNEILEFEDGTPATMSQIAKDVCTFLRWVAEPEHDQRKLVGLKVLLVAGILLPLLYCWKRHTWSVLKSRNIVYRPPK</sequence>
<evidence type="ECO:0000313" key="17">
    <source>
        <dbReference type="Proteomes" id="UP000694545"/>
    </source>
</evidence>
<feature type="binding site" description="covalent" evidence="14">
    <location>
        <position position="205"/>
    </location>
    <ligand>
        <name>heme c</name>
        <dbReference type="ChEBI" id="CHEBI:61717"/>
    </ligand>
</feature>
<feature type="region of interest" description="Disordered" evidence="15">
    <location>
        <begin position="46"/>
        <end position="105"/>
    </location>
</feature>
<keyword evidence="11 14" id="KW-0408">Iron</keyword>
<dbReference type="PANTHER" id="PTHR10266">
    <property type="entry name" value="CYTOCHROME C1"/>
    <property type="match status" value="1"/>
</dbReference>
<reference evidence="16" key="2">
    <citation type="submission" date="2025-09" db="UniProtKB">
        <authorList>
            <consortium name="Ensembl"/>
        </authorList>
    </citation>
    <scope>IDENTIFICATION</scope>
</reference>
<keyword evidence="5" id="KW-0679">Respiratory chain</keyword>
<evidence type="ECO:0000256" key="12">
    <source>
        <dbReference type="ARBA" id="ARBA00023128"/>
    </source>
</evidence>
<evidence type="ECO:0000256" key="15">
    <source>
        <dbReference type="SAM" id="MobiDB-lite"/>
    </source>
</evidence>
<dbReference type="SUPFAM" id="SSF46626">
    <property type="entry name" value="Cytochrome c"/>
    <property type="match status" value="1"/>
</dbReference>
<evidence type="ECO:0000256" key="8">
    <source>
        <dbReference type="ARBA" id="ARBA00022792"/>
    </source>
</evidence>
<dbReference type="AlphaFoldDB" id="A0A8D2IZ18"/>
<protein>
    <submittedName>
        <fullName evidence="16">Cytochrome c1</fullName>
    </submittedName>
</protein>
<dbReference type="FunFam" id="1.20.5.100:FF:000003">
    <property type="entry name" value="Cytochrome c1, heme protein, mitochondrial"/>
    <property type="match status" value="1"/>
</dbReference>
<keyword evidence="17" id="KW-1185">Reference proteome</keyword>
<proteinExistence type="inferred from homology"/>
<dbReference type="Pfam" id="PF02167">
    <property type="entry name" value="Cytochrom_C1"/>
    <property type="match status" value="1"/>
</dbReference>
<dbReference type="GO" id="GO:0020037">
    <property type="term" value="F:heme binding"/>
    <property type="evidence" value="ECO:0007669"/>
    <property type="project" value="InterPro"/>
</dbReference>
<dbReference type="InterPro" id="IPR021157">
    <property type="entry name" value="Cyt_c1_TM_anchor_C"/>
</dbReference>
<feature type="compositionally biased region" description="Basic residues" evidence="15">
    <location>
        <begin position="61"/>
        <end position="72"/>
    </location>
</feature>
<evidence type="ECO:0000256" key="3">
    <source>
        <dbReference type="ARBA" id="ARBA00022448"/>
    </source>
</evidence>
<dbReference type="Proteomes" id="UP000694545">
    <property type="component" value="Unplaced"/>
</dbReference>
<dbReference type="PANTHER" id="PTHR10266:SF3">
    <property type="entry name" value="CYTOCHROME C1, HEME PROTEIN, MITOCHONDRIAL"/>
    <property type="match status" value="1"/>
</dbReference>
<name>A0A8D2IZ18_VARKO</name>
<keyword evidence="12" id="KW-0496">Mitochondrion</keyword>
<evidence type="ECO:0000256" key="6">
    <source>
        <dbReference type="ARBA" id="ARBA00022692"/>
    </source>
</evidence>
<feature type="compositionally biased region" description="Low complexity" evidence="15">
    <location>
        <begin position="88"/>
        <end position="100"/>
    </location>
</feature>
<keyword evidence="8" id="KW-0999">Mitochondrion inner membrane</keyword>
<comment type="cofactor">
    <cofactor evidence="14">
        <name>heme c</name>
        <dbReference type="ChEBI" id="CHEBI:61717"/>
    </cofactor>
    <text evidence="14">Binds 1 heme c group covalently per subunit.</text>
</comment>
<keyword evidence="6" id="KW-0812">Transmembrane</keyword>
<evidence type="ECO:0000256" key="9">
    <source>
        <dbReference type="ARBA" id="ARBA00022982"/>
    </source>
</evidence>
<dbReference type="GO" id="GO:0005743">
    <property type="term" value="C:mitochondrial inner membrane"/>
    <property type="evidence" value="ECO:0007669"/>
    <property type="project" value="UniProtKB-SubCell"/>
</dbReference>
<evidence type="ECO:0000256" key="14">
    <source>
        <dbReference type="PIRSR" id="PIRSR602326-1"/>
    </source>
</evidence>
<evidence type="ECO:0000256" key="5">
    <source>
        <dbReference type="ARBA" id="ARBA00022660"/>
    </source>
</evidence>
<comment type="subcellular location">
    <subcellularLocation>
        <location evidence="1">Mitochondrion inner membrane</location>
    </subcellularLocation>
</comment>
<evidence type="ECO:0000256" key="2">
    <source>
        <dbReference type="ARBA" id="ARBA00006488"/>
    </source>
</evidence>
<comment type="similarity">
    <text evidence="2">Belongs to the cytochrome c family.</text>
</comment>
<dbReference type="SUPFAM" id="SSF81496">
    <property type="entry name" value="Cytochrome c1 subunit of cytochrome bc1 complex (Ubiquinol-cytochrome c reductase), transmembrane anchor"/>
    <property type="match status" value="1"/>
</dbReference>
<dbReference type="InterPro" id="IPR036909">
    <property type="entry name" value="Cyt_c-like_dom_sf"/>
</dbReference>
<keyword evidence="13" id="KW-0472">Membrane</keyword>
<reference evidence="16" key="1">
    <citation type="submission" date="2025-08" db="UniProtKB">
        <authorList>
            <consortium name="Ensembl"/>
        </authorList>
    </citation>
    <scope>IDENTIFICATION</scope>
</reference>
<organism evidence="16 17">
    <name type="scientific">Varanus komodoensis</name>
    <name type="common">Komodo dragon</name>
    <dbReference type="NCBI Taxonomy" id="61221"/>
    <lineage>
        <taxon>Eukaryota</taxon>
        <taxon>Metazoa</taxon>
        <taxon>Chordata</taxon>
        <taxon>Craniata</taxon>
        <taxon>Vertebrata</taxon>
        <taxon>Euteleostomi</taxon>
        <taxon>Lepidosauria</taxon>
        <taxon>Squamata</taxon>
        <taxon>Bifurcata</taxon>
        <taxon>Unidentata</taxon>
        <taxon>Episquamata</taxon>
        <taxon>Toxicofera</taxon>
        <taxon>Anguimorpha</taxon>
        <taxon>Paleoanguimorpha</taxon>
        <taxon>Varanoidea</taxon>
        <taxon>Varanidae</taxon>
        <taxon>Varanus</taxon>
    </lineage>
</organism>
<dbReference type="Gene3D" id="1.10.760.10">
    <property type="entry name" value="Cytochrome c-like domain"/>
    <property type="match status" value="1"/>
</dbReference>
<keyword evidence="3" id="KW-0813">Transport</keyword>
<dbReference type="Gene3D" id="1.20.5.100">
    <property type="entry name" value="Cytochrome c1, transmembrane anchor, C-terminal"/>
    <property type="match status" value="1"/>
</dbReference>
<evidence type="ECO:0000256" key="13">
    <source>
        <dbReference type="ARBA" id="ARBA00023136"/>
    </source>
</evidence>
<dbReference type="InterPro" id="IPR002326">
    <property type="entry name" value="Cyt_c1"/>
</dbReference>
<evidence type="ECO:0000256" key="1">
    <source>
        <dbReference type="ARBA" id="ARBA00004273"/>
    </source>
</evidence>
<evidence type="ECO:0000256" key="11">
    <source>
        <dbReference type="ARBA" id="ARBA00023004"/>
    </source>
</evidence>
<keyword evidence="4 14" id="KW-0349">Heme</keyword>
<dbReference type="GO" id="GO:0046872">
    <property type="term" value="F:metal ion binding"/>
    <property type="evidence" value="ECO:0007669"/>
    <property type="project" value="UniProtKB-KW"/>
</dbReference>
<keyword evidence="9" id="KW-0249">Electron transport</keyword>
<dbReference type="PRINTS" id="PR00603">
    <property type="entry name" value="CYTOCHROMEC1"/>
</dbReference>
<evidence type="ECO:0000256" key="10">
    <source>
        <dbReference type="ARBA" id="ARBA00022989"/>
    </source>
</evidence>